<dbReference type="OrthoDB" id="64477at2759"/>
<dbReference type="Proteomes" id="UP000242875">
    <property type="component" value="Unassembled WGS sequence"/>
</dbReference>
<dbReference type="GO" id="GO:0016747">
    <property type="term" value="F:acyltransferase activity, transferring groups other than amino-acyl groups"/>
    <property type="evidence" value="ECO:0007669"/>
    <property type="project" value="InterPro"/>
</dbReference>
<dbReference type="InterPro" id="IPR051531">
    <property type="entry name" value="N-acetyltransferase"/>
</dbReference>
<name>A0A261XUA7_9FUNG</name>
<comment type="caution">
    <text evidence="2">The sequence shown here is derived from an EMBL/GenBank/DDBJ whole genome shotgun (WGS) entry which is preliminary data.</text>
</comment>
<keyword evidence="3" id="KW-1185">Reference proteome</keyword>
<dbReference type="PANTHER" id="PTHR43792:SF1">
    <property type="entry name" value="N-ACETYLTRANSFERASE DOMAIN-CONTAINING PROTEIN"/>
    <property type="match status" value="1"/>
</dbReference>
<reference evidence="2 3" key="1">
    <citation type="journal article" date="2017" name="Mycologia">
        <title>Bifiguratus adelaidae, gen. et sp. nov., a new member of Mucoromycotina in endophytic and soil-dwelling habitats.</title>
        <authorList>
            <person name="Torres-Cruz T.J."/>
            <person name="Billingsley Tobias T.L."/>
            <person name="Almatruk M."/>
            <person name="Hesse C."/>
            <person name="Kuske C.R."/>
            <person name="Desiro A."/>
            <person name="Benucci G.M."/>
            <person name="Bonito G."/>
            <person name="Stajich J.E."/>
            <person name="Dunlap C."/>
            <person name="Arnold A.E."/>
            <person name="Porras-Alfaro A."/>
        </authorList>
    </citation>
    <scope>NUCLEOTIDE SEQUENCE [LARGE SCALE GENOMIC DNA]</scope>
    <source>
        <strain evidence="2 3">AZ0501</strain>
    </source>
</reference>
<dbReference type="PANTHER" id="PTHR43792">
    <property type="entry name" value="GNAT FAMILY, PUTATIVE (AFU_ORTHOLOGUE AFUA_3G00765)-RELATED-RELATED"/>
    <property type="match status" value="1"/>
</dbReference>
<dbReference type="Gene3D" id="3.40.630.30">
    <property type="match status" value="1"/>
</dbReference>
<dbReference type="Pfam" id="PF13302">
    <property type="entry name" value="Acetyltransf_3"/>
    <property type="match status" value="1"/>
</dbReference>
<organism evidence="2 3">
    <name type="scientific">Bifiguratus adelaidae</name>
    <dbReference type="NCBI Taxonomy" id="1938954"/>
    <lineage>
        <taxon>Eukaryota</taxon>
        <taxon>Fungi</taxon>
        <taxon>Fungi incertae sedis</taxon>
        <taxon>Mucoromycota</taxon>
        <taxon>Mucoromycotina</taxon>
        <taxon>Endogonomycetes</taxon>
        <taxon>Endogonales</taxon>
        <taxon>Endogonales incertae sedis</taxon>
        <taxon>Bifiguratus</taxon>
    </lineage>
</organism>
<proteinExistence type="predicted"/>
<gene>
    <name evidence="2" type="ORF">BZG36_05396</name>
</gene>
<accession>A0A261XUA7</accession>
<evidence type="ECO:0000313" key="3">
    <source>
        <dbReference type="Proteomes" id="UP000242875"/>
    </source>
</evidence>
<dbReference type="EMBL" id="MVBO01000214">
    <property type="protein sequence ID" value="OZJ01941.1"/>
    <property type="molecule type" value="Genomic_DNA"/>
</dbReference>
<dbReference type="AlphaFoldDB" id="A0A261XUA7"/>
<evidence type="ECO:0000259" key="1">
    <source>
        <dbReference type="Pfam" id="PF13302"/>
    </source>
</evidence>
<dbReference type="InterPro" id="IPR000182">
    <property type="entry name" value="GNAT_dom"/>
</dbReference>
<feature type="domain" description="N-acetyltransferase" evidence="1">
    <location>
        <begin position="10"/>
        <end position="185"/>
    </location>
</feature>
<evidence type="ECO:0000313" key="2">
    <source>
        <dbReference type="EMBL" id="OZJ01941.1"/>
    </source>
</evidence>
<protein>
    <recommendedName>
        <fullName evidence="1">N-acetyltransferase domain-containing protein</fullName>
    </recommendedName>
</protein>
<dbReference type="SUPFAM" id="SSF55729">
    <property type="entry name" value="Acyl-CoA N-acyltransferases (Nat)"/>
    <property type="match status" value="1"/>
</dbReference>
<sequence>MPPIAIRTRRLILRSPQARDLAAILNLHTNPANLAFDRTPPGPPPTLSSFEPKISEWRAMADRMERIFMIVAIPSNSQRSEFLGSNVRLGYVENEVQDDVVIGITGFNEFVKRDEDSCTEVPHGKFKSTNVGVMIDAAYCRNGYASEALSAILDIGFDHFGCDFIAADTMATNVPFMALMARLGLAACGNEVTGRERGTEMEYAVNREEWIRARATLCEANRVNK</sequence>
<dbReference type="InterPro" id="IPR016181">
    <property type="entry name" value="Acyl_CoA_acyltransferase"/>
</dbReference>